<keyword evidence="4" id="KW-0560">Oxidoreductase</keyword>
<evidence type="ECO:0000256" key="5">
    <source>
        <dbReference type="ARBA" id="ARBA00023004"/>
    </source>
</evidence>
<dbReference type="PROSITE" id="PS51471">
    <property type="entry name" value="FE2OG_OXY"/>
    <property type="match status" value="1"/>
</dbReference>
<feature type="compositionally biased region" description="Basic and acidic residues" evidence="6">
    <location>
        <begin position="212"/>
        <end position="244"/>
    </location>
</feature>
<gene>
    <name evidence="9" type="ORF">Pcinc_038693</name>
</gene>
<evidence type="ECO:0000256" key="6">
    <source>
        <dbReference type="SAM" id="MobiDB-lite"/>
    </source>
</evidence>
<name>A0AAE1BPZ3_PETCI</name>
<dbReference type="Proteomes" id="UP001286313">
    <property type="component" value="Unassembled WGS sequence"/>
</dbReference>
<dbReference type="PANTHER" id="PTHR10730">
    <property type="entry name" value="PROCOLLAGEN-LYSINE,2-OXOGLUTARATE 5-DIOXYGENASE/GLYCOSYLTRANSFERASE 25 FAMILY MEMBER"/>
    <property type="match status" value="1"/>
</dbReference>
<comment type="caution">
    <text evidence="9">The sequence shown here is derived from an EMBL/GenBank/DDBJ whole genome shotgun (WGS) entry which is preliminary data.</text>
</comment>
<evidence type="ECO:0000313" key="9">
    <source>
        <dbReference type="EMBL" id="KAK3854866.1"/>
    </source>
</evidence>
<keyword evidence="3" id="KW-0223">Dioxygenase</keyword>
<evidence type="ECO:0000256" key="7">
    <source>
        <dbReference type="SAM" id="SignalP"/>
    </source>
</evidence>
<organism evidence="9 10">
    <name type="scientific">Petrolisthes cinctipes</name>
    <name type="common">Flat porcelain crab</name>
    <dbReference type="NCBI Taxonomy" id="88211"/>
    <lineage>
        <taxon>Eukaryota</taxon>
        <taxon>Metazoa</taxon>
        <taxon>Ecdysozoa</taxon>
        <taxon>Arthropoda</taxon>
        <taxon>Crustacea</taxon>
        <taxon>Multicrustacea</taxon>
        <taxon>Malacostraca</taxon>
        <taxon>Eumalacostraca</taxon>
        <taxon>Eucarida</taxon>
        <taxon>Decapoda</taxon>
        <taxon>Pleocyemata</taxon>
        <taxon>Anomura</taxon>
        <taxon>Galatheoidea</taxon>
        <taxon>Porcellanidae</taxon>
        <taxon>Petrolisthes</taxon>
    </lineage>
</organism>
<dbReference type="GO" id="GO:0051213">
    <property type="term" value="F:dioxygenase activity"/>
    <property type="evidence" value="ECO:0007669"/>
    <property type="project" value="UniProtKB-KW"/>
</dbReference>
<evidence type="ECO:0000259" key="8">
    <source>
        <dbReference type="PROSITE" id="PS51471"/>
    </source>
</evidence>
<feature type="domain" description="Fe2OG dioxygenase" evidence="8">
    <location>
        <begin position="738"/>
        <end position="834"/>
    </location>
</feature>
<dbReference type="GO" id="GO:0016705">
    <property type="term" value="F:oxidoreductase activity, acting on paired donors, with incorporation or reduction of molecular oxygen"/>
    <property type="evidence" value="ECO:0007669"/>
    <property type="project" value="InterPro"/>
</dbReference>
<dbReference type="GO" id="GO:0031418">
    <property type="term" value="F:L-ascorbic acid binding"/>
    <property type="evidence" value="ECO:0007669"/>
    <property type="project" value="InterPro"/>
</dbReference>
<dbReference type="EMBL" id="JAWQEG010006431">
    <property type="protein sequence ID" value="KAK3854866.1"/>
    <property type="molecule type" value="Genomic_DNA"/>
</dbReference>
<sequence length="834" mass="93983">MFKAAVVVVVVVVVVSLKSVGVDAIDLNPIITFSTDNNDDGGRHEGEEAKEEFSVKVVVGVEAGWRRGRVEEELLLATTRRFHFSVQVDSEGEEGRCQDQEQQQQLVIYFPRGEGAIQGEGEAIAAALKDAGADILLPHHHDNQQQLPALVGWMKAVREAVKETRAISLTQLSRTLLGSQTLRHKHRAQLDTEGRVFHVLGQGTKIYSSTDESMREESKDESKGNIKVEEEEGGTKNKKEGKDEGTEEDGKETPISREAGEEIVLMRIDSGSYRVMVGNKQPLVLLVDRDSQRGRALLLAITDYLLLENEKEKKDKGDDRTADQKGRITLEEDTSKNIKSSIESDKEKMLDKEEEEDIDKEQKKMVVVVGVFVRGPQPFLQEVLIALLQSGLDPHQTHFYIHNQVSEYDLLLREWMDLLREDRFTVTQMEAVRSQAHVRNHLLSECERLECKWYVNFDTSAFINPGVLPRLLLHSRHPVITPAIRIQDGMESTFLRDLDPYTGLSASSWDHLPLLDGHLTTARVEWHASCVKKIYAVHRKVFGLLSLHYSPPASPSLTHLSSQELQDTSVPLDPGFTETDVDESFCQALRLSGVPMMVLMEPNLGGLVNTSGHTPTTPDLVSLASNPLIWKVKYLQPDWHQILRGELFRINRPCPEVYQFPTFTAQFCEDLLSLANERDQWSPALKKDMRKSETKVEEVPTVDQYLSDLKLEPLLTSLQSDVLQQLQLLAFPYSTPDNITMALVARFQAGEVAGLSQHHDASAISFLVTLADQSQYQGGELEFPRQKCRVRPGEGEVLVFPGRLTHPKTLHNVTQGILHQLIIHFDSIRLRHFQ</sequence>
<dbReference type="SMART" id="SM00702">
    <property type="entry name" value="P4Hc"/>
    <property type="match status" value="1"/>
</dbReference>
<evidence type="ECO:0000256" key="3">
    <source>
        <dbReference type="ARBA" id="ARBA00022964"/>
    </source>
</evidence>
<evidence type="ECO:0000256" key="1">
    <source>
        <dbReference type="ARBA" id="ARBA00001961"/>
    </source>
</evidence>
<reference evidence="9" key="1">
    <citation type="submission" date="2023-10" db="EMBL/GenBank/DDBJ databases">
        <title>Genome assemblies of two species of porcelain crab, Petrolisthes cinctipes and Petrolisthes manimaculis (Anomura: Porcellanidae).</title>
        <authorList>
            <person name="Angst P."/>
        </authorList>
    </citation>
    <scope>NUCLEOTIDE SEQUENCE</scope>
    <source>
        <strain evidence="9">PB745_01</strain>
        <tissue evidence="9">Gill</tissue>
    </source>
</reference>
<dbReference type="InterPro" id="IPR050757">
    <property type="entry name" value="Collagen_mod_GT25"/>
</dbReference>
<dbReference type="InterPro" id="IPR006620">
    <property type="entry name" value="Pro_4_hyd_alph"/>
</dbReference>
<comment type="cofactor">
    <cofactor evidence="1">
        <name>L-ascorbate</name>
        <dbReference type="ChEBI" id="CHEBI:38290"/>
    </cofactor>
</comment>
<keyword evidence="5" id="KW-0408">Iron</keyword>
<keyword evidence="7" id="KW-0732">Signal</keyword>
<evidence type="ECO:0000313" key="10">
    <source>
        <dbReference type="Proteomes" id="UP001286313"/>
    </source>
</evidence>
<accession>A0AAE1BPZ3</accession>
<dbReference type="AlphaFoldDB" id="A0AAE1BPZ3"/>
<feature type="chain" id="PRO_5041905580" description="Fe2OG dioxygenase domain-containing protein" evidence="7">
    <location>
        <begin position="25"/>
        <end position="834"/>
    </location>
</feature>
<evidence type="ECO:0000256" key="2">
    <source>
        <dbReference type="ARBA" id="ARBA00022723"/>
    </source>
</evidence>
<keyword evidence="2" id="KW-0479">Metal-binding</keyword>
<dbReference type="Gene3D" id="2.60.120.620">
    <property type="entry name" value="q2cbj1_9rhob like domain"/>
    <property type="match status" value="1"/>
</dbReference>
<feature type="region of interest" description="Disordered" evidence="6">
    <location>
        <begin position="207"/>
        <end position="258"/>
    </location>
</feature>
<feature type="signal peptide" evidence="7">
    <location>
        <begin position="1"/>
        <end position="24"/>
    </location>
</feature>
<proteinExistence type="predicted"/>
<evidence type="ECO:0000256" key="4">
    <source>
        <dbReference type="ARBA" id="ARBA00023002"/>
    </source>
</evidence>
<keyword evidence="10" id="KW-1185">Reference proteome</keyword>
<dbReference type="PANTHER" id="PTHR10730:SF45">
    <property type="entry name" value="PROCOLLAGEN-LYSINE,2-OXOGLUTARATE 5-DIOXYGENASE"/>
    <property type="match status" value="1"/>
</dbReference>
<feature type="region of interest" description="Disordered" evidence="6">
    <location>
        <begin position="312"/>
        <end position="351"/>
    </location>
</feature>
<dbReference type="GO" id="GO:0005506">
    <property type="term" value="F:iron ion binding"/>
    <property type="evidence" value="ECO:0007669"/>
    <property type="project" value="InterPro"/>
</dbReference>
<protein>
    <recommendedName>
        <fullName evidence="8">Fe2OG dioxygenase domain-containing protein</fullName>
    </recommendedName>
</protein>
<dbReference type="InterPro" id="IPR005123">
    <property type="entry name" value="Oxoglu/Fe-dep_dioxygenase_dom"/>
</dbReference>